<feature type="region of interest" description="Disordered" evidence="1">
    <location>
        <begin position="33"/>
        <end position="58"/>
    </location>
</feature>
<protein>
    <recommendedName>
        <fullName evidence="5">LppX_LprAFG lipoprotein</fullName>
    </recommendedName>
</protein>
<sequence length="249" mass="26000">MKYMFGNPWKVRSLAAAGFSILAVAVACGGGNGGSSNGSASSSSSPVPTSSASSEDQVVNKAIQAQNRLRDLTLNTQSDTTQAGRSFTTQAKVEWTSSPERFYARTSSSLSNRQTEVIIDTPTQSTYVKSGASWIKTPAGTGTGSLGSGFLPSLKGDAFKGFKVVGQETVEGKPTWHLSGPMPFTPGSSTATSVPNTTGTLDVWVGRSDYQLVKQVEDLKSSDGGFSLKATVVVDSVNRGLSIDLPVTQ</sequence>
<name>A0A934N7Z9_9BACT</name>
<dbReference type="Proteomes" id="UP000612893">
    <property type="component" value="Unassembled WGS sequence"/>
</dbReference>
<keyword evidence="4" id="KW-1185">Reference proteome</keyword>
<dbReference type="SUPFAM" id="SSF89392">
    <property type="entry name" value="Prokaryotic lipoproteins and lipoprotein localization factors"/>
    <property type="match status" value="1"/>
</dbReference>
<proteinExistence type="predicted"/>
<dbReference type="AlphaFoldDB" id="A0A934N7Z9"/>
<evidence type="ECO:0008006" key="5">
    <source>
        <dbReference type="Google" id="ProtNLM"/>
    </source>
</evidence>
<organism evidence="3 4">
    <name type="scientific">Candidatus Nephthysia bennettiae</name>
    <dbReference type="NCBI Taxonomy" id="3127016"/>
    <lineage>
        <taxon>Bacteria</taxon>
        <taxon>Bacillati</taxon>
        <taxon>Candidatus Dormiibacterota</taxon>
        <taxon>Candidatus Dormibacteria</taxon>
        <taxon>Candidatus Dormibacterales</taxon>
        <taxon>Candidatus Dormibacteraceae</taxon>
        <taxon>Candidatus Nephthysia</taxon>
    </lineage>
</organism>
<reference evidence="3" key="1">
    <citation type="submission" date="2020-10" db="EMBL/GenBank/DDBJ databases">
        <title>Ca. Dormibacterota MAGs.</title>
        <authorList>
            <person name="Montgomery K."/>
        </authorList>
    </citation>
    <scope>NUCLEOTIDE SEQUENCE [LARGE SCALE GENOMIC DNA]</scope>
    <source>
        <strain evidence="3">SC8812_S17_10</strain>
    </source>
</reference>
<evidence type="ECO:0000256" key="1">
    <source>
        <dbReference type="SAM" id="MobiDB-lite"/>
    </source>
</evidence>
<evidence type="ECO:0000313" key="4">
    <source>
        <dbReference type="Proteomes" id="UP000612893"/>
    </source>
</evidence>
<dbReference type="Gene3D" id="2.50.20.20">
    <property type="match status" value="1"/>
</dbReference>
<feature type="signal peptide" evidence="2">
    <location>
        <begin position="1"/>
        <end position="29"/>
    </location>
</feature>
<dbReference type="RefSeq" id="WP_338199685.1">
    <property type="nucleotide sequence ID" value="NZ_JAEKNR010000061.1"/>
</dbReference>
<accession>A0A934N7Z9</accession>
<comment type="caution">
    <text evidence="3">The sequence shown here is derived from an EMBL/GenBank/DDBJ whole genome shotgun (WGS) entry which is preliminary data.</text>
</comment>
<evidence type="ECO:0000256" key="2">
    <source>
        <dbReference type="SAM" id="SignalP"/>
    </source>
</evidence>
<feature type="chain" id="PRO_5044775762" description="LppX_LprAFG lipoprotein" evidence="2">
    <location>
        <begin position="30"/>
        <end position="249"/>
    </location>
</feature>
<dbReference type="EMBL" id="JAEKNR010000061">
    <property type="protein sequence ID" value="MBJ7597453.1"/>
    <property type="molecule type" value="Genomic_DNA"/>
</dbReference>
<dbReference type="InterPro" id="IPR029046">
    <property type="entry name" value="LolA/LolB/LppX"/>
</dbReference>
<keyword evidence="2" id="KW-0732">Signal</keyword>
<dbReference type="PROSITE" id="PS51257">
    <property type="entry name" value="PROKAR_LIPOPROTEIN"/>
    <property type="match status" value="1"/>
</dbReference>
<feature type="compositionally biased region" description="Low complexity" evidence="1">
    <location>
        <begin position="37"/>
        <end position="54"/>
    </location>
</feature>
<gene>
    <name evidence="3" type="ORF">JF922_05130</name>
</gene>
<evidence type="ECO:0000313" key="3">
    <source>
        <dbReference type="EMBL" id="MBJ7597453.1"/>
    </source>
</evidence>